<feature type="domain" description="Glycosyltransferase subfamily 4-like N-terminal" evidence="3">
    <location>
        <begin position="56"/>
        <end position="176"/>
    </location>
</feature>
<reference evidence="4 5" key="1">
    <citation type="submission" date="2016-03" db="EMBL/GenBank/DDBJ databases">
        <title>Draft genome sequence of Flavobacterium fryxellicola DSM 16209.</title>
        <authorList>
            <person name="Shin S.-K."/>
            <person name="Yi H."/>
        </authorList>
    </citation>
    <scope>NUCLEOTIDE SEQUENCE [LARGE SCALE GENOMIC DNA]</scope>
    <source>
        <strain evidence="4 5">DSM 16209</strain>
    </source>
</reference>
<accession>A0A167YQL4</accession>
<protein>
    <recommendedName>
        <fullName evidence="6">Glycosyl transferase family 1</fullName>
    </recommendedName>
</protein>
<dbReference type="Gene3D" id="3.40.50.2000">
    <property type="entry name" value="Glycogen Phosphorylase B"/>
    <property type="match status" value="2"/>
</dbReference>
<dbReference type="GO" id="GO:0016757">
    <property type="term" value="F:glycosyltransferase activity"/>
    <property type="evidence" value="ECO:0007669"/>
    <property type="project" value="InterPro"/>
</dbReference>
<dbReference type="Pfam" id="PF13439">
    <property type="entry name" value="Glyco_transf_4"/>
    <property type="match status" value="1"/>
</dbReference>
<proteinExistence type="predicted"/>
<comment type="caution">
    <text evidence="4">The sequence shown here is derived from an EMBL/GenBank/DDBJ whole genome shotgun (WGS) entry which is preliminary data.</text>
</comment>
<evidence type="ECO:0000259" key="3">
    <source>
        <dbReference type="Pfam" id="PF13439"/>
    </source>
</evidence>
<evidence type="ECO:0000256" key="1">
    <source>
        <dbReference type="ARBA" id="ARBA00022679"/>
    </source>
</evidence>
<dbReference type="RefSeq" id="WP_082854274.1">
    <property type="nucleotide sequence ID" value="NZ_FRDK01000007.1"/>
</dbReference>
<dbReference type="PANTHER" id="PTHR46401">
    <property type="entry name" value="GLYCOSYLTRANSFERASE WBBK-RELATED"/>
    <property type="match status" value="1"/>
</dbReference>
<evidence type="ECO:0000313" key="4">
    <source>
        <dbReference type="EMBL" id="OAB29677.1"/>
    </source>
</evidence>
<keyword evidence="1" id="KW-0808">Transferase</keyword>
<organism evidence="4 5">
    <name type="scientific">Flavobacterium fryxellicola</name>
    <dbReference type="NCBI Taxonomy" id="249352"/>
    <lineage>
        <taxon>Bacteria</taxon>
        <taxon>Pseudomonadati</taxon>
        <taxon>Bacteroidota</taxon>
        <taxon>Flavobacteriia</taxon>
        <taxon>Flavobacteriales</taxon>
        <taxon>Flavobacteriaceae</taxon>
        <taxon>Flavobacterium</taxon>
    </lineage>
</organism>
<evidence type="ECO:0000313" key="5">
    <source>
        <dbReference type="Proteomes" id="UP000077164"/>
    </source>
</evidence>
<dbReference type="InterPro" id="IPR001296">
    <property type="entry name" value="Glyco_trans_1"/>
</dbReference>
<feature type="domain" description="Glycosyl transferase family 1" evidence="2">
    <location>
        <begin position="198"/>
        <end position="340"/>
    </location>
</feature>
<dbReference type="Proteomes" id="UP000077164">
    <property type="component" value="Unassembled WGS sequence"/>
</dbReference>
<dbReference type="AlphaFoldDB" id="A0A167YQL4"/>
<dbReference type="PANTHER" id="PTHR46401:SF2">
    <property type="entry name" value="GLYCOSYLTRANSFERASE WBBK-RELATED"/>
    <property type="match status" value="1"/>
</dbReference>
<sequence length="373" mass="43491">MKNYKIFVDAHIFDGEFQGTVTYVKELYLKVLFLDPNITLYFGANKLENIKEYFVNQPNVKYIQYSSRGSFERIFIEIPQIINRLGCTHAHFQYVIPFVKNKNCKYIVTIHDILFNDFSNDFSFLYRLQRNILFFLSAKRSDYLLTVSDYSKQKIAKQFNIKANEIIITPNAVSDDYFQFKTAKEVSKKYISDRYAVQKFILYVSRIEPRKNQNLLVKAFAKEKLYEKGFSLVLIGDNTLHSGLFDDINDLKKEVKKSIYWFKKVTDLDLKNFLNAAEFFVYPSKAEGFGIPPLEAGALSTPVACSNTTAMADFDFFNPYFFDPNNYEEFVRIINQMAQNVKNIDLSAIQSTIKGKYSWEESARIMLEKVILA</sequence>
<dbReference type="STRING" id="249352.SAMN05444395_10720"/>
<dbReference type="EMBL" id="LVJE01000006">
    <property type="protein sequence ID" value="OAB29677.1"/>
    <property type="molecule type" value="Genomic_DNA"/>
</dbReference>
<evidence type="ECO:0008006" key="6">
    <source>
        <dbReference type="Google" id="ProtNLM"/>
    </source>
</evidence>
<evidence type="ECO:0000259" key="2">
    <source>
        <dbReference type="Pfam" id="PF00534"/>
    </source>
</evidence>
<dbReference type="SUPFAM" id="SSF53756">
    <property type="entry name" value="UDP-Glycosyltransferase/glycogen phosphorylase"/>
    <property type="match status" value="1"/>
</dbReference>
<dbReference type="Pfam" id="PF00534">
    <property type="entry name" value="Glycos_transf_1"/>
    <property type="match status" value="1"/>
</dbReference>
<dbReference type="OrthoDB" id="9801609at2"/>
<gene>
    <name evidence="4" type="ORF">FBFR_02825</name>
</gene>
<keyword evidence="5" id="KW-1185">Reference proteome</keyword>
<dbReference type="InterPro" id="IPR028098">
    <property type="entry name" value="Glyco_trans_4-like_N"/>
</dbReference>
<dbReference type="CDD" id="cd03809">
    <property type="entry name" value="GT4_MtfB-like"/>
    <property type="match status" value="1"/>
</dbReference>
<name>A0A167YQL4_9FLAO</name>